<evidence type="ECO:0000256" key="1">
    <source>
        <dbReference type="SAM" id="Phobius"/>
    </source>
</evidence>
<proteinExistence type="predicted"/>
<feature type="transmembrane region" description="Helical" evidence="1">
    <location>
        <begin position="112"/>
        <end position="131"/>
    </location>
</feature>
<keyword evidence="3" id="KW-1185">Reference proteome</keyword>
<reference evidence="2" key="1">
    <citation type="submission" date="2021-10" db="EMBL/GenBank/DDBJ databases">
        <authorList>
            <person name="Dean J.D."/>
            <person name="Kim M.K."/>
            <person name="Newey C.N."/>
            <person name="Stoker T.S."/>
            <person name="Thompson D.W."/>
            <person name="Grose J.H."/>
        </authorList>
    </citation>
    <scope>NUCLEOTIDE SEQUENCE</scope>
    <source>
        <strain evidence="2">BT178</strain>
    </source>
</reference>
<feature type="transmembrane region" description="Helical" evidence="1">
    <location>
        <begin position="143"/>
        <end position="161"/>
    </location>
</feature>
<feature type="transmembrane region" description="Helical" evidence="1">
    <location>
        <begin position="29"/>
        <end position="48"/>
    </location>
</feature>
<comment type="caution">
    <text evidence="2">The sequence shown here is derived from an EMBL/GenBank/DDBJ whole genome shotgun (WGS) entry which is preliminary data.</text>
</comment>
<evidence type="ECO:0000313" key="2">
    <source>
        <dbReference type="EMBL" id="MCB2411154.1"/>
    </source>
</evidence>
<gene>
    <name evidence="2" type="ORF">LGH74_24415</name>
</gene>
<feature type="transmembrane region" description="Helical" evidence="1">
    <location>
        <begin position="6"/>
        <end position="22"/>
    </location>
</feature>
<dbReference type="Proteomes" id="UP001165296">
    <property type="component" value="Unassembled WGS sequence"/>
</dbReference>
<keyword evidence="1" id="KW-0812">Transmembrane</keyword>
<sequence length="176" mass="19696">MVALRWGLEVSVVLLLLAVLVQDWRWRGVYWYLFPALALLALSSRLLTQPLLTVAIEFACSAGFLAVHLAAVAGYVWLRFRPATWQWQAYLGLGDILFWGCAALWFSPLVFVLYFFTSLLVSLAIVGLARLWQGTTGNTHIPLAGLQAGYMALLLVCSWIWPLPFLTEDGLLLLLL</sequence>
<keyword evidence="1" id="KW-1133">Transmembrane helix</keyword>
<keyword evidence="1" id="KW-0472">Membrane</keyword>
<feature type="transmembrane region" description="Helical" evidence="1">
    <location>
        <begin position="89"/>
        <end position="106"/>
    </location>
</feature>
<name>A0ABS8AZC3_9BACT</name>
<organism evidence="2 3">
    <name type="scientific">Hymenobacter lucidus</name>
    <dbReference type="NCBI Taxonomy" id="2880930"/>
    <lineage>
        <taxon>Bacteria</taxon>
        <taxon>Pseudomonadati</taxon>
        <taxon>Bacteroidota</taxon>
        <taxon>Cytophagia</taxon>
        <taxon>Cytophagales</taxon>
        <taxon>Hymenobacteraceae</taxon>
        <taxon>Hymenobacter</taxon>
    </lineage>
</organism>
<dbReference type="RefSeq" id="WP_226180736.1">
    <property type="nucleotide sequence ID" value="NZ_JAJADR010000015.1"/>
</dbReference>
<evidence type="ECO:0008006" key="4">
    <source>
        <dbReference type="Google" id="ProtNLM"/>
    </source>
</evidence>
<protein>
    <recommendedName>
        <fullName evidence="4">Prepilin type IV endopeptidase peptidase domain-containing protein</fullName>
    </recommendedName>
</protein>
<dbReference type="EMBL" id="JAJADR010000015">
    <property type="protein sequence ID" value="MCB2411154.1"/>
    <property type="molecule type" value="Genomic_DNA"/>
</dbReference>
<evidence type="ECO:0000313" key="3">
    <source>
        <dbReference type="Proteomes" id="UP001165296"/>
    </source>
</evidence>
<feature type="transmembrane region" description="Helical" evidence="1">
    <location>
        <begin position="54"/>
        <end position="77"/>
    </location>
</feature>
<accession>A0ABS8AZC3</accession>